<dbReference type="PANTHER" id="PTHR30327:SF1">
    <property type="entry name" value="UPF0301 PROTEIN YQGE"/>
    <property type="match status" value="1"/>
</dbReference>
<dbReference type="RefSeq" id="WP_126013486.1">
    <property type="nucleotide sequence ID" value="NZ_CP032509.1"/>
</dbReference>
<evidence type="ECO:0000256" key="1">
    <source>
        <dbReference type="ARBA" id="ARBA00009600"/>
    </source>
</evidence>
<dbReference type="Proteomes" id="UP000268192">
    <property type="component" value="Chromosome"/>
</dbReference>
<dbReference type="AlphaFoldDB" id="A0A3Q8XTV8"/>
<dbReference type="OrthoDB" id="9807486at2"/>
<dbReference type="SUPFAM" id="SSF143456">
    <property type="entry name" value="VC0467-like"/>
    <property type="match status" value="1"/>
</dbReference>
<dbReference type="PANTHER" id="PTHR30327">
    <property type="entry name" value="UNCHARACTERIZED PROTEIN YQGE"/>
    <property type="match status" value="1"/>
</dbReference>
<sequence>MVIGALKHDSKERSYLDGQLLIAMPHMLDTNFDRTVVYLCAHSSDGAMGFVLNRPQPITFSDLLVQLNVIKSNEAIRLPRRAQSISVQAGGPVETGRGFVLHSDDYIGDSTMPVSDEMCMTATVDILRAISQGRGPHRAMMMLGYAGWGPGQLEAEITENGWLTCPATDDVVFDRAISDKYERVLASMGIDPAMLSRESGHA</sequence>
<comment type="similarity">
    <text evidence="1 2">Belongs to the UPF0301 (AlgH) family.</text>
</comment>
<proteinExistence type="inferred from homology"/>
<keyword evidence="4" id="KW-1185">Reference proteome</keyword>
<dbReference type="Gene3D" id="3.40.1740.10">
    <property type="entry name" value="VC0467-like"/>
    <property type="match status" value="1"/>
</dbReference>
<evidence type="ECO:0000313" key="4">
    <source>
        <dbReference type="Proteomes" id="UP000268192"/>
    </source>
</evidence>
<dbReference type="HAMAP" id="MF_00758">
    <property type="entry name" value="UPF0301"/>
    <property type="match status" value="1"/>
</dbReference>
<name>A0A3Q8XTV8_9HYPH</name>
<dbReference type="NCBIfam" id="NF001268">
    <property type="entry name" value="PRK00228.1-4"/>
    <property type="match status" value="1"/>
</dbReference>
<organism evidence="3 4">
    <name type="scientific">Georhizobium profundi</name>
    <dbReference type="NCBI Taxonomy" id="2341112"/>
    <lineage>
        <taxon>Bacteria</taxon>
        <taxon>Pseudomonadati</taxon>
        <taxon>Pseudomonadota</taxon>
        <taxon>Alphaproteobacteria</taxon>
        <taxon>Hyphomicrobiales</taxon>
        <taxon>Rhizobiaceae</taxon>
        <taxon>Georhizobium</taxon>
    </lineage>
</organism>
<dbReference type="Pfam" id="PF02622">
    <property type="entry name" value="DUF179"/>
    <property type="match status" value="1"/>
</dbReference>
<dbReference type="EMBL" id="CP032509">
    <property type="protein sequence ID" value="AZN73905.1"/>
    <property type="molecule type" value="Genomic_DNA"/>
</dbReference>
<evidence type="ECO:0000256" key="2">
    <source>
        <dbReference type="HAMAP-Rule" id="MF_00758"/>
    </source>
</evidence>
<dbReference type="GO" id="GO:0005829">
    <property type="term" value="C:cytosol"/>
    <property type="evidence" value="ECO:0007669"/>
    <property type="project" value="TreeGrafter"/>
</dbReference>
<gene>
    <name evidence="3" type="ORF">D5400_17270</name>
</gene>
<dbReference type="KEGG" id="abaw:D5400_17270"/>
<accession>A0A3Q8XTV8</accession>
<protein>
    <recommendedName>
        <fullName evidence="2">UPF0301 protein D5400_17270</fullName>
    </recommendedName>
</protein>
<evidence type="ECO:0000313" key="3">
    <source>
        <dbReference type="EMBL" id="AZN73905.1"/>
    </source>
</evidence>
<reference evidence="3 4" key="1">
    <citation type="submission" date="2018-09" db="EMBL/GenBank/DDBJ databases">
        <title>Marinorhizobium profundi gen. nov., sp. nov., isolated from a deep-sea sediment sample from the New Britain Trench and proposal of Marinorhizobiaceae fam. nov. in the order Rhizobiales of the class Alphaproteobacteria.</title>
        <authorList>
            <person name="Cao J."/>
        </authorList>
    </citation>
    <scope>NUCLEOTIDE SEQUENCE [LARGE SCALE GENOMIC DNA]</scope>
    <source>
        <strain evidence="3 4">WS11</strain>
    </source>
</reference>
<dbReference type="InterPro" id="IPR003774">
    <property type="entry name" value="AlgH-like"/>
</dbReference>